<dbReference type="Gene3D" id="3.40.30.10">
    <property type="entry name" value="Glutaredoxin"/>
    <property type="match status" value="1"/>
</dbReference>
<dbReference type="InterPro" id="IPR013766">
    <property type="entry name" value="Thioredoxin_domain"/>
</dbReference>
<dbReference type="GO" id="GO:0030313">
    <property type="term" value="C:cell envelope"/>
    <property type="evidence" value="ECO:0007669"/>
    <property type="project" value="UniProtKB-SubCell"/>
</dbReference>
<dbReference type="Pfam" id="PF13905">
    <property type="entry name" value="Thioredoxin_8"/>
    <property type="match status" value="1"/>
</dbReference>
<dbReference type="AlphaFoldDB" id="A0A2K0XHP2"/>
<dbReference type="CDD" id="cd02966">
    <property type="entry name" value="TlpA_like_family"/>
    <property type="match status" value="1"/>
</dbReference>
<dbReference type="Proteomes" id="UP000236634">
    <property type="component" value="Unassembled WGS sequence"/>
</dbReference>
<evidence type="ECO:0000256" key="3">
    <source>
        <dbReference type="ARBA" id="ARBA00023157"/>
    </source>
</evidence>
<evidence type="ECO:0000259" key="6">
    <source>
        <dbReference type="PROSITE" id="PS51352"/>
    </source>
</evidence>
<feature type="chain" id="PRO_5014325070" description="Thioredoxin domain-containing protein" evidence="5">
    <location>
        <begin position="19"/>
        <end position="388"/>
    </location>
</feature>
<gene>
    <name evidence="7" type="ORF">BFS16_07655</name>
</gene>
<accession>A0A2K0XHP2</accession>
<comment type="subcellular location">
    <subcellularLocation>
        <location evidence="1">Cell envelope</location>
    </subcellularLocation>
</comment>
<name>A0A2K0XHP2_9BACT</name>
<dbReference type="PANTHER" id="PTHR42852:SF6">
    <property type="entry name" value="THIOL:DISULFIDE INTERCHANGE PROTEIN DSBE"/>
    <property type="match status" value="1"/>
</dbReference>
<evidence type="ECO:0000313" key="7">
    <source>
        <dbReference type="EMBL" id="PNP94053.1"/>
    </source>
</evidence>
<reference evidence="7 8" key="1">
    <citation type="submission" date="2017-03" db="EMBL/GenBank/DDBJ databases">
        <authorList>
            <person name="Afonso C.L."/>
            <person name="Miller P.J."/>
            <person name="Scott M.A."/>
            <person name="Spackman E."/>
            <person name="Goraichik I."/>
            <person name="Dimitrov K.M."/>
            <person name="Suarez D.L."/>
            <person name="Swayne D.E."/>
        </authorList>
    </citation>
    <scope>NUCLEOTIDE SEQUENCE [LARGE SCALE GENOMIC DNA]</scope>
    <source>
        <strain evidence="7 8">DNF00076</strain>
    </source>
</reference>
<dbReference type="InterPro" id="IPR050553">
    <property type="entry name" value="Thioredoxin_ResA/DsbE_sf"/>
</dbReference>
<keyword evidence="2" id="KW-0201">Cytochrome c-type biogenesis</keyword>
<dbReference type="RefSeq" id="WP_103003477.1">
    <property type="nucleotide sequence ID" value="NZ_NBAX01000006.1"/>
</dbReference>
<dbReference type="InterPro" id="IPR017937">
    <property type="entry name" value="Thioredoxin_CS"/>
</dbReference>
<protein>
    <recommendedName>
        <fullName evidence="6">Thioredoxin domain-containing protein</fullName>
    </recommendedName>
</protein>
<feature type="domain" description="Thioredoxin" evidence="6">
    <location>
        <begin position="235"/>
        <end position="383"/>
    </location>
</feature>
<feature type="signal peptide" evidence="5">
    <location>
        <begin position="1"/>
        <end position="18"/>
    </location>
</feature>
<dbReference type="PROSITE" id="PS51352">
    <property type="entry name" value="THIOREDOXIN_2"/>
    <property type="match status" value="1"/>
</dbReference>
<evidence type="ECO:0000256" key="4">
    <source>
        <dbReference type="ARBA" id="ARBA00023284"/>
    </source>
</evidence>
<dbReference type="GO" id="GO:0017004">
    <property type="term" value="P:cytochrome complex assembly"/>
    <property type="evidence" value="ECO:0007669"/>
    <property type="project" value="UniProtKB-KW"/>
</dbReference>
<keyword evidence="5" id="KW-0732">Signal</keyword>
<dbReference type="EMBL" id="NBAX01000006">
    <property type="protein sequence ID" value="PNP94053.1"/>
    <property type="molecule type" value="Genomic_DNA"/>
</dbReference>
<evidence type="ECO:0000256" key="2">
    <source>
        <dbReference type="ARBA" id="ARBA00022748"/>
    </source>
</evidence>
<dbReference type="SUPFAM" id="SSF52833">
    <property type="entry name" value="Thioredoxin-like"/>
    <property type="match status" value="1"/>
</dbReference>
<comment type="caution">
    <text evidence="7">The sequence shown here is derived from an EMBL/GenBank/DDBJ whole genome shotgun (WGS) entry which is preliminary data.</text>
</comment>
<evidence type="ECO:0000256" key="1">
    <source>
        <dbReference type="ARBA" id="ARBA00004196"/>
    </source>
</evidence>
<proteinExistence type="predicted"/>
<dbReference type="InterPro" id="IPR036249">
    <property type="entry name" value="Thioredoxin-like_sf"/>
</dbReference>
<dbReference type="PROSITE" id="PS00194">
    <property type="entry name" value="THIOREDOXIN_1"/>
    <property type="match status" value="1"/>
</dbReference>
<sequence length="388" mass="45478">MKKILYILVLSSWIISTAASNLPNYGQKVRIILQLDRIAKQDMKGFLCILDKKWERIDSVQFKNGKAVLNYSPMKNIALAQIIIKSIENNKNIMKDVYFKNVYSDYMNLFLGDLYLDNKDLHIDLHMRDSTSFIGNISQLTDNMEVAFIRQRDSEIDYAPKGTSPTRWYFDNRGCLMNEKLVNRYPHSRLLLQEICEHITAYKDTALLYRIYNSFADSLKNTKDGMSVKQYIQEIRKNSIQQFFPFFDTKGKKYSFKDCIGNKKYLVIVFWASWCAPCRREIPDLIDLYNRYKRDVAFINLSVDENKKAWIKAVQKDKVSWLSLACFQHSKNNVSQKMRVTVFPSFIVTNSDGNIILDSRSGYNQDCNNKAFCLQDLSDYLLKEIKYE</sequence>
<dbReference type="PANTHER" id="PTHR42852">
    <property type="entry name" value="THIOL:DISULFIDE INTERCHANGE PROTEIN DSBE"/>
    <property type="match status" value="1"/>
</dbReference>
<keyword evidence="3" id="KW-1015">Disulfide bond</keyword>
<organism evidence="7 8">
    <name type="scientific">Hoylesella timonensis</name>
    <dbReference type="NCBI Taxonomy" id="386414"/>
    <lineage>
        <taxon>Bacteria</taxon>
        <taxon>Pseudomonadati</taxon>
        <taxon>Bacteroidota</taxon>
        <taxon>Bacteroidia</taxon>
        <taxon>Bacteroidales</taxon>
        <taxon>Prevotellaceae</taxon>
        <taxon>Hoylesella</taxon>
    </lineage>
</organism>
<keyword evidence="4" id="KW-0676">Redox-active center</keyword>
<evidence type="ECO:0000313" key="8">
    <source>
        <dbReference type="Proteomes" id="UP000236634"/>
    </source>
</evidence>
<dbReference type="InterPro" id="IPR012336">
    <property type="entry name" value="Thioredoxin-like_fold"/>
</dbReference>
<evidence type="ECO:0000256" key="5">
    <source>
        <dbReference type="SAM" id="SignalP"/>
    </source>
</evidence>